<dbReference type="PROSITE" id="PS50089">
    <property type="entry name" value="ZF_RING_2"/>
    <property type="match status" value="1"/>
</dbReference>
<dbReference type="InterPro" id="IPR001841">
    <property type="entry name" value="Znf_RING"/>
</dbReference>
<feature type="compositionally biased region" description="Polar residues" evidence="5">
    <location>
        <begin position="101"/>
        <end position="117"/>
    </location>
</feature>
<evidence type="ECO:0000313" key="7">
    <source>
        <dbReference type="EMBL" id="PSR71558.1"/>
    </source>
</evidence>
<feature type="compositionally biased region" description="Basic residues" evidence="5">
    <location>
        <begin position="75"/>
        <end position="86"/>
    </location>
</feature>
<dbReference type="Gene3D" id="3.30.40.10">
    <property type="entry name" value="Zinc/RING finger domain, C3HC4 (zinc finger)"/>
    <property type="match status" value="1"/>
</dbReference>
<dbReference type="InterPro" id="IPR027370">
    <property type="entry name" value="Znf-RING_euk"/>
</dbReference>
<evidence type="ECO:0000256" key="4">
    <source>
        <dbReference type="PROSITE-ProRule" id="PRU00175"/>
    </source>
</evidence>
<accession>A0A2R6NH37</accession>
<reference evidence="7 8" key="1">
    <citation type="submission" date="2018-02" db="EMBL/GenBank/DDBJ databases">
        <title>Genome sequence of the basidiomycete white-rot fungus Phlebia centrifuga.</title>
        <authorList>
            <person name="Granchi Z."/>
            <person name="Peng M."/>
            <person name="de Vries R.P."/>
            <person name="Hilden K."/>
            <person name="Makela M.R."/>
            <person name="Grigoriev I."/>
            <person name="Riley R."/>
        </authorList>
    </citation>
    <scope>NUCLEOTIDE SEQUENCE [LARGE SCALE GENOMIC DNA]</scope>
    <source>
        <strain evidence="7 8">FBCC195</strain>
    </source>
</reference>
<name>A0A2R6NH37_9APHY</name>
<dbReference type="GO" id="GO:0008270">
    <property type="term" value="F:zinc ion binding"/>
    <property type="evidence" value="ECO:0007669"/>
    <property type="project" value="UniProtKB-KW"/>
</dbReference>
<evidence type="ECO:0000256" key="1">
    <source>
        <dbReference type="ARBA" id="ARBA00022723"/>
    </source>
</evidence>
<feature type="compositionally biased region" description="Low complexity" evidence="5">
    <location>
        <begin position="128"/>
        <end position="142"/>
    </location>
</feature>
<dbReference type="EMBL" id="MLYV02001271">
    <property type="protein sequence ID" value="PSR71558.1"/>
    <property type="molecule type" value="Genomic_DNA"/>
</dbReference>
<keyword evidence="2 4" id="KW-0863">Zinc-finger</keyword>
<evidence type="ECO:0000259" key="6">
    <source>
        <dbReference type="PROSITE" id="PS50089"/>
    </source>
</evidence>
<organism evidence="7 8">
    <name type="scientific">Hermanssonia centrifuga</name>
    <dbReference type="NCBI Taxonomy" id="98765"/>
    <lineage>
        <taxon>Eukaryota</taxon>
        <taxon>Fungi</taxon>
        <taxon>Dikarya</taxon>
        <taxon>Basidiomycota</taxon>
        <taxon>Agaricomycotina</taxon>
        <taxon>Agaricomycetes</taxon>
        <taxon>Polyporales</taxon>
        <taxon>Meruliaceae</taxon>
        <taxon>Hermanssonia</taxon>
    </lineage>
</organism>
<protein>
    <recommendedName>
        <fullName evidence="6">RING-type domain-containing protein</fullName>
    </recommendedName>
</protein>
<feature type="region of interest" description="Disordered" evidence="5">
    <location>
        <begin position="441"/>
        <end position="567"/>
    </location>
</feature>
<dbReference type="STRING" id="98765.A0A2R6NH37"/>
<dbReference type="Proteomes" id="UP000186601">
    <property type="component" value="Unassembled WGS sequence"/>
</dbReference>
<feature type="compositionally biased region" description="Basic residues" evidence="5">
    <location>
        <begin position="502"/>
        <end position="512"/>
    </location>
</feature>
<keyword evidence="1" id="KW-0479">Metal-binding</keyword>
<dbReference type="OrthoDB" id="6105938at2759"/>
<proteinExistence type="predicted"/>
<evidence type="ECO:0000256" key="2">
    <source>
        <dbReference type="ARBA" id="ARBA00022771"/>
    </source>
</evidence>
<keyword evidence="3" id="KW-0862">Zinc</keyword>
<feature type="region of interest" description="Disordered" evidence="5">
    <location>
        <begin position="241"/>
        <end position="276"/>
    </location>
</feature>
<gene>
    <name evidence="7" type="ORF">PHLCEN_2v12567</name>
</gene>
<keyword evidence="8" id="KW-1185">Reference proteome</keyword>
<feature type="compositionally biased region" description="Polar residues" evidence="5">
    <location>
        <begin position="1"/>
        <end position="21"/>
    </location>
</feature>
<feature type="compositionally biased region" description="Basic and acidic residues" evidence="5">
    <location>
        <begin position="118"/>
        <end position="127"/>
    </location>
</feature>
<feature type="compositionally biased region" description="Basic and acidic residues" evidence="5">
    <location>
        <begin position="50"/>
        <end position="63"/>
    </location>
</feature>
<feature type="compositionally biased region" description="Acidic residues" evidence="5">
    <location>
        <begin position="464"/>
        <end position="479"/>
    </location>
</feature>
<evidence type="ECO:0000256" key="3">
    <source>
        <dbReference type="ARBA" id="ARBA00022833"/>
    </source>
</evidence>
<sequence length="567" mass="60761">MSSSRLAAHGSPSQTGHIFTSNKRRLSSAGDEPAAKKLKNESQTQDGQVDEAKKTSEDGRLDPQSDSNAASSGRDKKRRRKKKKKVPVVQDAGAEKGGSQGQQSSPALNGPRSSDSVMQERDPHRPSSDTSGPSSSTTLASSQVVEDYTDSWYGIEMAEAVPSMDKGKGRARSPAGMQQLNSTDVGAIATHRSLLSSILPSLTCQICLLLMHRPFALAPCGHVACHPCLVSWFSNDTSTSALPAAARPVPPADGSASSTQPTPSAPPPRSNLAVHRKKTCPHCRAVVREKPVEVWIIKDMVGNVVRSGLADEESIPLELRSSGTEPTAEASNADPWHSIFPGPAAETMLAHVLLRENVGIRDEADEGVYRCVDCAHEIWDGVCSACGRVYHGHDIDFDMSDLSDDDDIWFAPPDGEDEEGHELFRNMLSHRINLVSDLLNANEGSDEDGSRTEHHSESDQGSAIEEDEGYESSFIDDDGGAGPAGGNESEVIEVYPPPTSRSRQHSIRRIKRTVGGSTAPVVISSDEEDDVPGPSSSTRLPAPVNNATRTGRRGRRVVASDAEDDDE</sequence>
<dbReference type="Pfam" id="PF13445">
    <property type="entry name" value="zf-RING_UBOX"/>
    <property type="match status" value="1"/>
</dbReference>
<evidence type="ECO:0000313" key="8">
    <source>
        <dbReference type="Proteomes" id="UP000186601"/>
    </source>
</evidence>
<feature type="compositionally biased region" description="Basic and acidic residues" evidence="5">
    <location>
        <begin position="448"/>
        <end position="458"/>
    </location>
</feature>
<dbReference type="SMART" id="SM00184">
    <property type="entry name" value="RING"/>
    <property type="match status" value="1"/>
</dbReference>
<comment type="caution">
    <text evidence="7">The sequence shown here is derived from an EMBL/GenBank/DDBJ whole genome shotgun (WGS) entry which is preliminary data.</text>
</comment>
<dbReference type="AlphaFoldDB" id="A0A2R6NH37"/>
<feature type="region of interest" description="Disordered" evidence="5">
    <location>
        <begin position="1"/>
        <end position="143"/>
    </location>
</feature>
<dbReference type="SUPFAM" id="SSF57850">
    <property type="entry name" value="RING/U-box"/>
    <property type="match status" value="1"/>
</dbReference>
<dbReference type="InterPro" id="IPR013083">
    <property type="entry name" value="Znf_RING/FYVE/PHD"/>
</dbReference>
<feature type="domain" description="RING-type" evidence="6">
    <location>
        <begin position="204"/>
        <end position="284"/>
    </location>
</feature>
<evidence type="ECO:0000256" key="5">
    <source>
        <dbReference type="SAM" id="MobiDB-lite"/>
    </source>
</evidence>